<reference evidence="2 3" key="1">
    <citation type="submission" date="2019-08" db="EMBL/GenBank/DDBJ databases">
        <title>Deep-cultivation of Planctomycetes and their phenomic and genomic characterization uncovers novel biology.</title>
        <authorList>
            <person name="Wiegand S."/>
            <person name="Jogler M."/>
            <person name="Boedeker C."/>
            <person name="Pinto D."/>
            <person name="Vollmers J."/>
            <person name="Rivas-Marin E."/>
            <person name="Kohn T."/>
            <person name="Peeters S.H."/>
            <person name="Heuer A."/>
            <person name="Rast P."/>
            <person name="Oberbeckmann S."/>
            <person name="Bunk B."/>
            <person name="Jeske O."/>
            <person name="Meyerdierks A."/>
            <person name="Storesund J.E."/>
            <person name="Kallscheuer N."/>
            <person name="Luecker S."/>
            <person name="Lage O.M."/>
            <person name="Pohl T."/>
            <person name="Merkel B.J."/>
            <person name="Hornburger P."/>
            <person name="Mueller R.-W."/>
            <person name="Bruemmer F."/>
            <person name="Labrenz M."/>
            <person name="Spormann A.M."/>
            <person name="Op den Camp H."/>
            <person name="Overmann J."/>
            <person name="Amann R."/>
            <person name="Jetten M.S.M."/>
            <person name="Mascher T."/>
            <person name="Medema M.H."/>
            <person name="Devos D.P."/>
            <person name="Kaster A.-K."/>
            <person name="Ovreas L."/>
            <person name="Rohde M."/>
            <person name="Galperin M.Y."/>
            <person name="Jogler C."/>
        </authorList>
    </citation>
    <scope>NUCLEOTIDE SEQUENCE [LARGE SCALE GENOMIC DNA]</scope>
    <source>
        <strain evidence="2 3">UC8</strain>
    </source>
</reference>
<evidence type="ECO:0000313" key="3">
    <source>
        <dbReference type="Proteomes" id="UP000325286"/>
    </source>
</evidence>
<gene>
    <name evidence="2" type="ORF">UC8_32460</name>
</gene>
<dbReference type="EMBL" id="CP042914">
    <property type="protein sequence ID" value="QEG41227.1"/>
    <property type="molecule type" value="Genomic_DNA"/>
</dbReference>
<evidence type="ECO:0008006" key="4">
    <source>
        <dbReference type="Google" id="ProtNLM"/>
    </source>
</evidence>
<dbReference type="AlphaFoldDB" id="A0A5B9QQ55"/>
<feature type="transmembrane region" description="Helical" evidence="1">
    <location>
        <begin position="12"/>
        <end position="39"/>
    </location>
</feature>
<name>A0A5B9QQ55_9BACT</name>
<sequence>MSRYARGFLMSFSVMFLVAGITFAAFLIVIAGMAVGVLFGRRSISGSCGGLANQTDAEGNTSCSLCENPSEACRELKSRMQTPADAE</sequence>
<keyword evidence="1" id="KW-1133">Transmembrane helix</keyword>
<dbReference type="KEGG" id="rul:UC8_32460"/>
<evidence type="ECO:0000313" key="2">
    <source>
        <dbReference type="EMBL" id="QEG41227.1"/>
    </source>
</evidence>
<dbReference type="RefSeq" id="WP_238388829.1">
    <property type="nucleotide sequence ID" value="NZ_CP042914.1"/>
</dbReference>
<accession>A0A5B9QQ55</accession>
<proteinExistence type="predicted"/>
<evidence type="ECO:0000256" key="1">
    <source>
        <dbReference type="SAM" id="Phobius"/>
    </source>
</evidence>
<keyword evidence="1" id="KW-0812">Transmembrane</keyword>
<dbReference type="Proteomes" id="UP000325286">
    <property type="component" value="Chromosome"/>
</dbReference>
<keyword evidence="3" id="KW-1185">Reference proteome</keyword>
<protein>
    <recommendedName>
        <fullName evidence="4">(Na+)-NQR maturation NqrM</fullName>
    </recommendedName>
</protein>
<keyword evidence="1" id="KW-0472">Membrane</keyword>
<dbReference type="InterPro" id="IPR007495">
    <property type="entry name" value="NqrM"/>
</dbReference>
<dbReference type="Pfam" id="PF04400">
    <property type="entry name" value="NqrM"/>
    <property type="match status" value="1"/>
</dbReference>
<organism evidence="2 3">
    <name type="scientific">Roseimaritima ulvae</name>
    <dbReference type="NCBI Taxonomy" id="980254"/>
    <lineage>
        <taxon>Bacteria</taxon>
        <taxon>Pseudomonadati</taxon>
        <taxon>Planctomycetota</taxon>
        <taxon>Planctomycetia</taxon>
        <taxon>Pirellulales</taxon>
        <taxon>Pirellulaceae</taxon>
        <taxon>Roseimaritima</taxon>
    </lineage>
</organism>